<dbReference type="Gene3D" id="3.40.1190.20">
    <property type="match status" value="1"/>
</dbReference>
<dbReference type="InterPro" id="IPR029056">
    <property type="entry name" value="Ribokinase-like"/>
</dbReference>
<organism evidence="6 7">
    <name type="scientific">Sinanodonta woodiana</name>
    <name type="common">Chinese pond mussel</name>
    <name type="synonym">Anodonta woodiana</name>
    <dbReference type="NCBI Taxonomy" id="1069815"/>
    <lineage>
        <taxon>Eukaryota</taxon>
        <taxon>Metazoa</taxon>
        <taxon>Spiralia</taxon>
        <taxon>Lophotrochozoa</taxon>
        <taxon>Mollusca</taxon>
        <taxon>Bivalvia</taxon>
        <taxon>Autobranchia</taxon>
        <taxon>Heteroconchia</taxon>
        <taxon>Palaeoheterodonta</taxon>
        <taxon>Unionida</taxon>
        <taxon>Unionoidea</taxon>
        <taxon>Unionidae</taxon>
        <taxon>Unioninae</taxon>
        <taxon>Sinanodonta</taxon>
    </lineage>
</organism>
<evidence type="ECO:0000256" key="1">
    <source>
        <dbReference type="ARBA" id="ARBA00022679"/>
    </source>
</evidence>
<dbReference type="Proteomes" id="UP001634394">
    <property type="component" value="Unassembled WGS sequence"/>
</dbReference>
<dbReference type="AlphaFoldDB" id="A0ABD3VYE1"/>
<dbReference type="SUPFAM" id="SSF53613">
    <property type="entry name" value="Ribokinase-like"/>
    <property type="match status" value="1"/>
</dbReference>
<sequence length="484" mass="54303">MEAKNMIPKTLLVGLAVIAIAYLYGILVEDPKSYLDEIEKSIIDAWSEYITLPKKRFQRVAVGINCNLDLIVPALPLFEALHVKPGGKENHPRLDSLQSFQETFHHFFSKGSAAERAFTNGSIFKEIVEAAESLKEKQYYIGGNAALMASKIKFLFPDVELQLVGPIGPKLSELFSQNIQVPEESHIEEDEVHLIMEYRVGETWGDSTATVATRFITSFDESNSKMSHLETFFSSLLGFEPDLIIISGLHLMEGEGKEFYTGRMKVFRDGLNKLDPTIPVHLELASMANGDLVQEVFREIIPEISSLGLNEQELSFSSHVLKGPHSDDFVHLTGQPEIHKISDMILWILKTFGYSKERPESKLTRVHFHSLTYHILGTIPDAWSNNEAAVAAGTHTAGRQACDVKHLTPEQVELRIPATFTLYSGGPEKQLDHKHPVIFWDYEGYHFVFSPVLVCRDPQKTVGLGDAISATGLMYSQYNRGNLR</sequence>
<dbReference type="GO" id="GO:0006096">
    <property type="term" value="P:glycolytic process"/>
    <property type="evidence" value="ECO:0007669"/>
    <property type="project" value="UniProtKB-KW"/>
</dbReference>
<protein>
    <recommendedName>
        <fullName evidence="8">ADP-dependent glucokinase</fullName>
    </recommendedName>
</protein>
<dbReference type="PANTHER" id="PTHR21208:SF0">
    <property type="entry name" value="ADP-DEPENDENT GLUCOKINASE"/>
    <property type="match status" value="1"/>
</dbReference>
<evidence type="ECO:0000313" key="7">
    <source>
        <dbReference type="Proteomes" id="UP001634394"/>
    </source>
</evidence>
<evidence type="ECO:0000313" key="6">
    <source>
        <dbReference type="EMBL" id="KAL3866355.1"/>
    </source>
</evidence>
<comment type="caution">
    <text evidence="6">The sequence shown here is derived from an EMBL/GenBank/DDBJ whole genome shotgun (WGS) entry which is preliminary data.</text>
</comment>
<name>A0ABD3VYE1_SINWO</name>
<evidence type="ECO:0000256" key="5">
    <source>
        <dbReference type="ARBA" id="ARBA00023152"/>
    </source>
</evidence>
<reference evidence="6 7" key="1">
    <citation type="submission" date="2024-11" db="EMBL/GenBank/DDBJ databases">
        <title>Chromosome-level genome assembly of the freshwater bivalve Anodonta woodiana.</title>
        <authorList>
            <person name="Chen X."/>
        </authorList>
    </citation>
    <scope>NUCLEOTIDE SEQUENCE [LARGE SCALE GENOMIC DNA]</scope>
    <source>
        <strain evidence="6">MN2024</strain>
        <tissue evidence="6">Gills</tissue>
    </source>
</reference>
<evidence type="ECO:0000256" key="2">
    <source>
        <dbReference type="ARBA" id="ARBA00022723"/>
    </source>
</evidence>
<keyword evidence="4" id="KW-0460">Magnesium</keyword>
<dbReference type="InterPro" id="IPR007666">
    <property type="entry name" value="ADP_PFK/GK"/>
</dbReference>
<keyword evidence="2" id="KW-0479">Metal-binding</keyword>
<keyword evidence="5" id="KW-0324">Glycolysis</keyword>
<evidence type="ECO:0000256" key="3">
    <source>
        <dbReference type="ARBA" id="ARBA00022777"/>
    </source>
</evidence>
<gene>
    <name evidence="6" type="ORF">ACJMK2_043660</name>
</gene>
<dbReference type="PANTHER" id="PTHR21208">
    <property type="entry name" value="ADP-DEPENDENT GLUCOKINASE"/>
    <property type="match status" value="1"/>
</dbReference>
<accession>A0ABD3VYE1</accession>
<evidence type="ECO:0008006" key="8">
    <source>
        <dbReference type="Google" id="ProtNLM"/>
    </source>
</evidence>
<evidence type="ECO:0000256" key="4">
    <source>
        <dbReference type="ARBA" id="ARBA00022842"/>
    </source>
</evidence>
<keyword evidence="7" id="KW-1185">Reference proteome</keyword>
<dbReference type="Pfam" id="PF04587">
    <property type="entry name" value="ADP_PFK_GK"/>
    <property type="match status" value="1"/>
</dbReference>
<dbReference type="GO" id="GO:0016301">
    <property type="term" value="F:kinase activity"/>
    <property type="evidence" value="ECO:0007669"/>
    <property type="project" value="UniProtKB-KW"/>
</dbReference>
<keyword evidence="1" id="KW-0808">Transferase</keyword>
<dbReference type="EMBL" id="JBJQND010000009">
    <property type="protein sequence ID" value="KAL3866355.1"/>
    <property type="molecule type" value="Genomic_DNA"/>
</dbReference>
<keyword evidence="3" id="KW-0418">Kinase</keyword>
<dbReference type="PROSITE" id="PS51255">
    <property type="entry name" value="ADPK"/>
    <property type="match status" value="1"/>
</dbReference>
<dbReference type="GO" id="GO:0046872">
    <property type="term" value="F:metal ion binding"/>
    <property type="evidence" value="ECO:0007669"/>
    <property type="project" value="UniProtKB-KW"/>
</dbReference>
<proteinExistence type="predicted"/>